<dbReference type="AlphaFoldDB" id="A0A8J6D866"/>
<sequence length="132" mass="14269">MVANVEAQKRCSEVLNPSGCLLAECRQECSEKYASGVGECIGNGGTPMQPIYEISLTHVFILALLFTVISIVAKVEAQKRCTEVLNPTSCLLAECRQECSQKYPSGVGQCVQNGGTPLQPTYECLCVYNCPL</sequence>
<keyword evidence="5" id="KW-1015">Disulfide bond</keyword>
<protein>
    <recommendedName>
        <fullName evidence="9">Defensin-like protein</fullName>
    </recommendedName>
</protein>
<comment type="caution">
    <text evidence="7">The sequence shown here is derived from an EMBL/GenBank/DDBJ whole genome shotgun (WGS) entry which is preliminary data.</text>
</comment>
<reference evidence="7 8" key="1">
    <citation type="journal article" date="2021" name="bioRxiv">
        <title>The Gossypium anomalum genome as a resource for cotton improvement and evolutionary analysis of hybrid incompatibility.</title>
        <authorList>
            <person name="Grover C.E."/>
            <person name="Yuan D."/>
            <person name="Arick M.A."/>
            <person name="Miller E.R."/>
            <person name="Hu G."/>
            <person name="Peterson D.G."/>
            <person name="Wendel J.F."/>
            <person name="Udall J.A."/>
        </authorList>
    </citation>
    <scope>NUCLEOTIDE SEQUENCE [LARGE SCALE GENOMIC DNA]</scope>
    <source>
        <strain evidence="7">JFW-Udall</strain>
        <tissue evidence="7">Leaf</tissue>
    </source>
</reference>
<dbReference type="Proteomes" id="UP000701853">
    <property type="component" value="Chromosome 1"/>
</dbReference>
<feature type="transmembrane region" description="Helical" evidence="6">
    <location>
        <begin position="54"/>
        <end position="73"/>
    </location>
</feature>
<keyword evidence="6" id="KW-1133">Transmembrane helix</keyword>
<dbReference type="GO" id="GO:0050832">
    <property type="term" value="P:defense response to fungus"/>
    <property type="evidence" value="ECO:0007669"/>
    <property type="project" value="UniProtKB-KW"/>
</dbReference>
<keyword evidence="6" id="KW-0472">Membrane</keyword>
<name>A0A8J6D866_9ROSI</name>
<organism evidence="7 8">
    <name type="scientific">Gossypium anomalum</name>
    <dbReference type="NCBI Taxonomy" id="47600"/>
    <lineage>
        <taxon>Eukaryota</taxon>
        <taxon>Viridiplantae</taxon>
        <taxon>Streptophyta</taxon>
        <taxon>Embryophyta</taxon>
        <taxon>Tracheophyta</taxon>
        <taxon>Spermatophyta</taxon>
        <taxon>Magnoliopsida</taxon>
        <taxon>eudicotyledons</taxon>
        <taxon>Gunneridae</taxon>
        <taxon>Pentapetalae</taxon>
        <taxon>rosids</taxon>
        <taxon>malvids</taxon>
        <taxon>Malvales</taxon>
        <taxon>Malvaceae</taxon>
        <taxon>Malvoideae</taxon>
        <taxon>Gossypium</taxon>
    </lineage>
</organism>
<evidence type="ECO:0008006" key="9">
    <source>
        <dbReference type="Google" id="ProtNLM"/>
    </source>
</evidence>
<evidence type="ECO:0000256" key="5">
    <source>
        <dbReference type="ARBA" id="ARBA00023157"/>
    </source>
</evidence>
<dbReference type="OrthoDB" id="1869961at2759"/>
<keyword evidence="6" id="KW-0812">Transmembrane</keyword>
<evidence type="ECO:0000256" key="2">
    <source>
        <dbReference type="ARBA" id="ARBA00022529"/>
    </source>
</evidence>
<evidence type="ECO:0000256" key="4">
    <source>
        <dbReference type="ARBA" id="ARBA00022821"/>
    </source>
</evidence>
<evidence type="ECO:0000313" key="8">
    <source>
        <dbReference type="Proteomes" id="UP000701853"/>
    </source>
</evidence>
<keyword evidence="8" id="KW-1185">Reference proteome</keyword>
<keyword evidence="2" id="KW-0929">Antimicrobial</keyword>
<evidence type="ECO:0000313" key="7">
    <source>
        <dbReference type="EMBL" id="KAG8502057.1"/>
    </source>
</evidence>
<evidence type="ECO:0000256" key="3">
    <source>
        <dbReference type="ARBA" id="ARBA00022577"/>
    </source>
</evidence>
<comment type="similarity">
    <text evidence="1">Belongs to the DEFL family.</text>
</comment>
<keyword evidence="4" id="KW-0611">Plant defense</keyword>
<dbReference type="EMBL" id="JAHUZN010000001">
    <property type="protein sequence ID" value="KAG8502057.1"/>
    <property type="molecule type" value="Genomic_DNA"/>
</dbReference>
<gene>
    <name evidence="7" type="ORF">CXB51_002112</name>
</gene>
<dbReference type="PANTHER" id="PTHR33830">
    <property type="entry name" value="DEFENSIN-LIKE PROTEIN 184-RELATED"/>
    <property type="match status" value="1"/>
</dbReference>
<dbReference type="InterPro" id="IPR010851">
    <property type="entry name" value="DEFL"/>
</dbReference>
<dbReference type="Pfam" id="PF07333">
    <property type="entry name" value="SLR1-BP"/>
    <property type="match status" value="2"/>
</dbReference>
<proteinExistence type="inferred from homology"/>
<keyword evidence="3" id="KW-0295">Fungicide</keyword>
<evidence type="ECO:0000256" key="6">
    <source>
        <dbReference type="SAM" id="Phobius"/>
    </source>
</evidence>
<evidence type="ECO:0000256" key="1">
    <source>
        <dbReference type="ARBA" id="ARBA00006722"/>
    </source>
</evidence>
<dbReference type="PANTHER" id="PTHR33830:SF21">
    <property type="entry name" value="DEFENSIN-LIKE PROTEIN 165-RELATED"/>
    <property type="match status" value="1"/>
</dbReference>
<dbReference type="GO" id="GO:0031640">
    <property type="term" value="P:killing of cells of another organism"/>
    <property type="evidence" value="ECO:0007669"/>
    <property type="project" value="UniProtKB-KW"/>
</dbReference>
<accession>A0A8J6D866</accession>